<dbReference type="InterPro" id="IPR022642">
    <property type="entry name" value="CheR_C"/>
</dbReference>
<dbReference type="Gene3D" id="3.40.50.150">
    <property type="entry name" value="Vaccinia Virus protein VP39"/>
    <property type="match status" value="1"/>
</dbReference>
<proteinExistence type="predicted"/>
<evidence type="ECO:0000256" key="3">
    <source>
        <dbReference type="ARBA" id="ARBA00022679"/>
    </source>
</evidence>
<evidence type="ECO:0000259" key="6">
    <source>
        <dbReference type="PROSITE" id="PS50123"/>
    </source>
</evidence>
<comment type="function">
    <text evidence="5">Methylation of the membrane-bound methyl-accepting chemotaxis proteins (MCP) to form gamma-glutamyl methyl ester residues in MCP.</text>
</comment>
<dbReference type="EC" id="2.1.1.80" evidence="5"/>
<dbReference type="RefSeq" id="WP_233393455.1">
    <property type="nucleotide sequence ID" value="NZ_JAJTWT010000007.1"/>
</dbReference>
<dbReference type="PRINTS" id="PR00996">
    <property type="entry name" value="CHERMTFRASE"/>
</dbReference>
<evidence type="ECO:0000256" key="4">
    <source>
        <dbReference type="ARBA" id="ARBA00022691"/>
    </source>
</evidence>
<dbReference type="SMART" id="SM00138">
    <property type="entry name" value="MeTrc"/>
    <property type="match status" value="1"/>
</dbReference>
<gene>
    <name evidence="7" type="ORF">LXT12_16880</name>
</gene>
<evidence type="ECO:0000256" key="5">
    <source>
        <dbReference type="PIRNR" id="PIRNR000410"/>
    </source>
</evidence>
<reference evidence="7 8" key="1">
    <citation type="submission" date="2021-12" db="EMBL/GenBank/DDBJ databases">
        <title>Genome seq of p7.</title>
        <authorList>
            <person name="Seo T."/>
        </authorList>
    </citation>
    <scope>NUCLEOTIDE SEQUENCE [LARGE SCALE GENOMIC DNA]</scope>
    <source>
        <strain evidence="7 8">P7</strain>
    </source>
</reference>
<comment type="caution">
    <text evidence="7">The sequence shown here is derived from an EMBL/GenBank/DDBJ whole genome shotgun (WGS) entry which is preliminary data.</text>
</comment>
<dbReference type="Proteomes" id="UP001201463">
    <property type="component" value="Unassembled WGS sequence"/>
</dbReference>
<dbReference type="InterPro" id="IPR036804">
    <property type="entry name" value="CheR_N_sf"/>
</dbReference>
<dbReference type="EMBL" id="JAJTWT010000007">
    <property type="protein sequence ID" value="MCE4538928.1"/>
    <property type="molecule type" value="Genomic_DNA"/>
</dbReference>
<evidence type="ECO:0000313" key="8">
    <source>
        <dbReference type="Proteomes" id="UP001201463"/>
    </source>
</evidence>
<evidence type="ECO:0000256" key="1">
    <source>
        <dbReference type="ARBA" id="ARBA00001541"/>
    </source>
</evidence>
<keyword evidence="4 5" id="KW-0949">S-adenosyl-L-methionine</keyword>
<sequence length="266" mass="30117">MHGTPLSDPEFASFQRLIREHAGISLAPSKKALVAGRLSKRLRHHGLSSFAEYYRLVGQREDERQMAVDLLTTNETYFFREPRHFDFLRERVLPRHPRERSLRIWSAACSSGEEPYSIAMLLAEQFSGRAWEILASDISTRMLARARQGVYALDGLRGLSTQALHTHCLRGTGTQEGYFAVDPALRQRVGFAQINLNGPLPEVGEFDVIFLRNVLIYFDPETKRQVVARLQSRLRPGGHLFIGHSESLNGLVSGLQMVMPAVYRAE</sequence>
<dbReference type="Pfam" id="PF03705">
    <property type="entry name" value="CheR_N"/>
    <property type="match status" value="1"/>
</dbReference>
<dbReference type="InterPro" id="IPR000780">
    <property type="entry name" value="CheR_MeTrfase"/>
</dbReference>
<feature type="domain" description="CheR-type methyltransferase" evidence="6">
    <location>
        <begin position="1"/>
        <end position="266"/>
    </location>
</feature>
<dbReference type="PANTHER" id="PTHR24422">
    <property type="entry name" value="CHEMOTAXIS PROTEIN METHYLTRANSFERASE"/>
    <property type="match status" value="1"/>
</dbReference>
<name>A0ABS8XGR3_9BURK</name>
<dbReference type="SUPFAM" id="SSF47757">
    <property type="entry name" value="Chemotaxis receptor methyltransferase CheR, N-terminal domain"/>
    <property type="match status" value="1"/>
</dbReference>
<dbReference type="SUPFAM" id="SSF53335">
    <property type="entry name" value="S-adenosyl-L-methionine-dependent methyltransferases"/>
    <property type="match status" value="1"/>
</dbReference>
<dbReference type="Pfam" id="PF01739">
    <property type="entry name" value="CheR"/>
    <property type="match status" value="1"/>
</dbReference>
<accession>A0ABS8XGR3</accession>
<keyword evidence="8" id="KW-1185">Reference proteome</keyword>
<dbReference type="InterPro" id="IPR026024">
    <property type="entry name" value="Chemotaxis_MeTrfase_CheR"/>
</dbReference>
<protein>
    <recommendedName>
        <fullName evidence="5">Chemotaxis protein methyltransferase</fullName>
        <ecNumber evidence="5">2.1.1.80</ecNumber>
    </recommendedName>
</protein>
<evidence type="ECO:0000313" key="7">
    <source>
        <dbReference type="EMBL" id="MCE4538928.1"/>
    </source>
</evidence>
<dbReference type="PROSITE" id="PS50123">
    <property type="entry name" value="CHER"/>
    <property type="match status" value="1"/>
</dbReference>
<comment type="catalytic activity">
    <reaction evidence="1 5">
        <text>L-glutamyl-[protein] + S-adenosyl-L-methionine = [protein]-L-glutamate 5-O-methyl ester + S-adenosyl-L-homocysteine</text>
        <dbReference type="Rhea" id="RHEA:24452"/>
        <dbReference type="Rhea" id="RHEA-COMP:10208"/>
        <dbReference type="Rhea" id="RHEA-COMP:10311"/>
        <dbReference type="ChEBI" id="CHEBI:29973"/>
        <dbReference type="ChEBI" id="CHEBI:57856"/>
        <dbReference type="ChEBI" id="CHEBI:59789"/>
        <dbReference type="ChEBI" id="CHEBI:82795"/>
        <dbReference type="EC" id="2.1.1.80"/>
    </reaction>
</comment>
<dbReference type="PANTHER" id="PTHR24422:SF26">
    <property type="entry name" value="CHEMOTAXIS PROTEIN METHYLTRANSFERASE"/>
    <property type="match status" value="1"/>
</dbReference>
<keyword evidence="3 5" id="KW-0808">Transferase</keyword>
<organism evidence="7 8">
    <name type="scientific">Pelomonas caseinilytica</name>
    <dbReference type="NCBI Taxonomy" id="2906763"/>
    <lineage>
        <taxon>Bacteria</taxon>
        <taxon>Pseudomonadati</taxon>
        <taxon>Pseudomonadota</taxon>
        <taxon>Betaproteobacteria</taxon>
        <taxon>Burkholderiales</taxon>
        <taxon>Sphaerotilaceae</taxon>
        <taxon>Roseateles</taxon>
    </lineage>
</organism>
<dbReference type="Gene3D" id="1.10.155.10">
    <property type="entry name" value="Chemotaxis receptor methyltransferase CheR, N-terminal domain"/>
    <property type="match status" value="1"/>
</dbReference>
<evidence type="ECO:0000256" key="2">
    <source>
        <dbReference type="ARBA" id="ARBA00022603"/>
    </source>
</evidence>
<dbReference type="PIRSF" id="PIRSF000410">
    <property type="entry name" value="CheR"/>
    <property type="match status" value="1"/>
</dbReference>
<dbReference type="InterPro" id="IPR029063">
    <property type="entry name" value="SAM-dependent_MTases_sf"/>
</dbReference>
<dbReference type="CDD" id="cd02440">
    <property type="entry name" value="AdoMet_MTases"/>
    <property type="match status" value="1"/>
</dbReference>
<dbReference type="InterPro" id="IPR050903">
    <property type="entry name" value="Bact_Chemotaxis_MeTrfase"/>
</dbReference>
<dbReference type="InterPro" id="IPR022641">
    <property type="entry name" value="CheR_N"/>
</dbReference>
<keyword evidence="2 5" id="KW-0489">Methyltransferase</keyword>